<proteinExistence type="predicted"/>
<dbReference type="RefSeq" id="WP_349278616.1">
    <property type="nucleotide sequence ID" value="NZ_CBCSCU010000016.1"/>
</dbReference>
<organism evidence="1">
    <name type="scientific">Polaromonas hydrogenivorans</name>
    <dbReference type="NCBI Taxonomy" id="335476"/>
    <lineage>
        <taxon>Bacteria</taxon>
        <taxon>Pseudomonadati</taxon>
        <taxon>Pseudomonadota</taxon>
        <taxon>Betaproteobacteria</taxon>
        <taxon>Burkholderiales</taxon>
        <taxon>Comamonadaceae</taxon>
        <taxon>Polaromonas</taxon>
    </lineage>
</organism>
<accession>A0AAU7LQ58</accession>
<name>A0AAU7LQ58_9BURK</name>
<sequence length="153" mass="15867">MTSFSASHALVGAVQTARFSSQARSCGSSRPAISYTLPAGQAMTVQARESGVLRVGQGRLWVTFSHADRDHRVPAGDHFLGRGESLRLSAGQTVVMESWPEAAPAAEGAGTSACVSWEADAPARLLGGLMATGWRAATLRPLAGLRHALGLAA</sequence>
<protein>
    <submittedName>
        <fullName evidence="1">DUF2917 domain-containing protein</fullName>
    </submittedName>
</protein>
<gene>
    <name evidence="1" type="ORF">ABLV49_18065</name>
</gene>
<dbReference type="EMBL" id="CP157675">
    <property type="protein sequence ID" value="XBP69767.1"/>
    <property type="molecule type" value="Genomic_DNA"/>
</dbReference>
<reference evidence="1" key="1">
    <citation type="submission" date="2024-05" db="EMBL/GenBank/DDBJ databases">
        <authorList>
            <person name="Bunk B."/>
            <person name="Swiderski J."/>
            <person name="Sproer C."/>
            <person name="Thiel V."/>
        </authorList>
    </citation>
    <scope>NUCLEOTIDE SEQUENCE</scope>
    <source>
        <strain evidence="1">DSM 17735</strain>
    </source>
</reference>
<dbReference type="AlphaFoldDB" id="A0AAU7LQ58"/>
<dbReference type="InterPro" id="IPR021317">
    <property type="entry name" value="DUF2917"/>
</dbReference>
<dbReference type="Pfam" id="PF11142">
    <property type="entry name" value="DUF2917"/>
    <property type="match status" value="1"/>
</dbReference>
<evidence type="ECO:0000313" key="1">
    <source>
        <dbReference type="EMBL" id="XBP69767.1"/>
    </source>
</evidence>